<dbReference type="EMBL" id="CAWYQH010000001">
    <property type="protein sequence ID" value="CAK8672494.1"/>
    <property type="molecule type" value="Genomic_DNA"/>
</dbReference>
<gene>
    <name evidence="1" type="ORF">CVLEPA_LOCUS1439</name>
</gene>
<sequence>MSYIRIWFFYHFRTYNHVLFGPRSKRKESESTATYCQTNCTYTTRHLLFLWFDVMIAPRSVSTRNVVDDNTTQALVGKQKTAIDELLFIHSFAGYQLTAFFT</sequence>
<keyword evidence="2" id="KW-1185">Reference proteome</keyword>
<proteinExistence type="predicted"/>
<name>A0ABP0EYD2_CLALP</name>
<organism evidence="1 2">
    <name type="scientific">Clavelina lepadiformis</name>
    <name type="common">Light-bulb sea squirt</name>
    <name type="synonym">Ascidia lepadiformis</name>
    <dbReference type="NCBI Taxonomy" id="159417"/>
    <lineage>
        <taxon>Eukaryota</taxon>
        <taxon>Metazoa</taxon>
        <taxon>Chordata</taxon>
        <taxon>Tunicata</taxon>
        <taxon>Ascidiacea</taxon>
        <taxon>Aplousobranchia</taxon>
        <taxon>Clavelinidae</taxon>
        <taxon>Clavelina</taxon>
    </lineage>
</organism>
<comment type="caution">
    <text evidence="1">The sequence shown here is derived from an EMBL/GenBank/DDBJ whole genome shotgun (WGS) entry which is preliminary data.</text>
</comment>
<dbReference type="Proteomes" id="UP001642483">
    <property type="component" value="Unassembled WGS sequence"/>
</dbReference>
<evidence type="ECO:0000313" key="2">
    <source>
        <dbReference type="Proteomes" id="UP001642483"/>
    </source>
</evidence>
<protein>
    <submittedName>
        <fullName evidence="1">Uncharacterized protein</fullName>
    </submittedName>
</protein>
<accession>A0ABP0EYD2</accession>
<evidence type="ECO:0000313" key="1">
    <source>
        <dbReference type="EMBL" id="CAK8672494.1"/>
    </source>
</evidence>
<reference evidence="1 2" key="1">
    <citation type="submission" date="2024-02" db="EMBL/GenBank/DDBJ databases">
        <authorList>
            <person name="Daric V."/>
            <person name="Darras S."/>
        </authorList>
    </citation>
    <scope>NUCLEOTIDE SEQUENCE [LARGE SCALE GENOMIC DNA]</scope>
</reference>